<organism evidence="1 2">
    <name type="scientific">Photorhabdus namnaonensis</name>
    <dbReference type="NCBI Taxonomy" id="1851568"/>
    <lineage>
        <taxon>Bacteria</taxon>
        <taxon>Pseudomonadati</taxon>
        <taxon>Pseudomonadota</taxon>
        <taxon>Gammaproteobacteria</taxon>
        <taxon>Enterobacterales</taxon>
        <taxon>Morganellaceae</taxon>
        <taxon>Photorhabdus</taxon>
    </lineage>
</organism>
<gene>
    <name evidence="1" type="ORF">Phpb_03529</name>
</gene>
<proteinExistence type="predicted"/>
<keyword evidence="2" id="KW-1185">Reference proteome</keyword>
<dbReference type="AlphaFoldDB" id="A0A1B8YEA6"/>
<evidence type="ECO:0000313" key="1">
    <source>
        <dbReference type="EMBL" id="OCA53473.1"/>
    </source>
</evidence>
<dbReference type="Proteomes" id="UP000092665">
    <property type="component" value="Unassembled WGS sequence"/>
</dbReference>
<name>A0A1B8YEA6_9GAMM</name>
<comment type="caution">
    <text evidence="1">The sequence shown here is derived from an EMBL/GenBank/DDBJ whole genome shotgun (WGS) entry which is preliminary data.</text>
</comment>
<accession>A0A1B8YEA6</accession>
<sequence>MAAEAVVIYYQVENNTFLDVHIVPFRHTY</sequence>
<evidence type="ECO:0000313" key="2">
    <source>
        <dbReference type="Proteomes" id="UP000092665"/>
    </source>
</evidence>
<protein>
    <submittedName>
        <fullName evidence="1">Uncharacterized protein</fullName>
    </submittedName>
</protein>
<reference evidence="2" key="1">
    <citation type="submission" date="2015-11" db="EMBL/GenBank/DDBJ databases">
        <authorList>
            <person name="Tobias N.J."/>
            <person name="Mishra B."/>
            <person name="Gupta D.K."/>
            <person name="Thines M."/>
            <person name="Stinear T.P."/>
            <person name="Bode H.B."/>
        </authorList>
    </citation>
    <scope>NUCLEOTIDE SEQUENCE [LARGE SCALE GENOMIC DNA]</scope>
    <source>
        <strain evidence="2">PB45.5</strain>
    </source>
</reference>
<dbReference type="EMBL" id="LOIC01000082">
    <property type="protein sequence ID" value="OCA53473.1"/>
    <property type="molecule type" value="Genomic_DNA"/>
</dbReference>